<dbReference type="GO" id="GO:0097196">
    <property type="term" value="C:Shu complex"/>
    <property type="evidence" value="ECO:0007669"/>
    <property type="project" value="TreeGrafter"/>
</dbReference>
<name>A0A7N0UTK5_KALFE</name>
<dbReference type="Proteomes" id="UP000594263">
    <property type="component" value="Unplaced"/>
</dbReference>
<dbReference type="AlphaFoldDB" id="A0A7N0UTK5"/>
<dbReference type="SUPFAM" id="SSF52540">
    <property type="entry name" value="P-loop containing nucleoside triphosphate hydrolases"/>
    <property type="match status" value="1"/>
</dbReference>
<dbReference type="EnsemblPlants" id="Kaladp0084s0080.1.v1.1">
    <property type="protein sequence ID" value="Kaladp0084s0080.1.v1.1"/>
    <property type="gene ID" value="Kaladp0084s0080.v1.1"/>
</dbReference>
<reference evidence="1" key="1">
    <citation type="submission" date="2021-01" db="UniProtKB">
        <authorList>
            <consortium name="EnsemblPlants"/>
        </authorList>
    </citation>
    <scope>IDENTIFICATION</scope>
</reference>
<dbReference type="Gene3D" id="3.40.50.300">
    <property type="entry name" value="P-loop containing nucleotide triphosphate hydrolases"/>
    <property type="match status" value="1"/>
</dbReference>
<dbReference type="PANTHER" id="PTHR28653:SF1">
    <property type="entry name" value="ATPASE SWSAP1"/>
    <property type="match status" value="1"/>
</dbReference>
<dbReference type="Gramene" id="Kaladp0084s0080.1.v1.1">
    <property type="protein sequence ID" value="Kaladp0084s0080.1.v1.1"/>
    <property type="gene ID" value="Kaladp0084s0080.v1.1"/>
</dbReference>
<accession>A0A7N0UTK5</accession>
<dbReference type="InterPro" id="IPR027417">
    <property type="entry name" value="P-loop_NTPase"/>
</dbReference>
<evidence type="ECO:0000313" key="1">
    <source>
        <dbReference type="EnsemblPlants" id="Kaladp0084s0080.1.v1.1"/>
    </source>
</evidence>
<organism evidence="1 2">
    <name type="scientific">Kalanchoe fedtschenkoi</name>
    <name type="common">Lavender scallops</name>
    <name type="synonym">South American air plant</name>
    <dbReference type="NCBI Taxonomy" id="63787"/>
    <lineage>
        <taxon>Eukaryota</taxon>
        <taxon>Viridiplantae</taxon>
        <taxon>Streptophyta</taxon>
        <taxon>Embryophyta</taxon>
        <taxon>Tracheophyta</taxon>
        <taxon>Spermatophyta</taxon>
        <taxon>Magnoliopsida</taxon>
        <taxon>eudicotyledons</taxon>
        <taxon>Gunneridae</taxon>
        <taxon>Pentapetalae</taxon>
        <taxon>Saxifragales</taxon>
        <taxon>Crassulaceae</taxon>
        <taxon>Kalanchoe</taxon>
    </lineage>
</organism>
<keyword evidence="2" id="KW-1185">Reference proteome</keyword>
<protein>
    <submittedName>
        <fullName evidence="1">Uncharacterized protein</fullName>
    </submittedName>
</protein>
<evidence type="ECO:0000313" key="2">
    <source>
        <dbReference type="Proteomes" id="UP000594263"/>
    </source>
</evidence>
<dbReference type="PANTHER" id="PTHR28653">
    <property type="match status" value="1"/>
</dbReference>
<sequence length="234" mass="26601">MVEAFFHLRPATVGESSSNDTTCLLSGPPTSGKTSLLFQFAYNAALHHDDAFVVFICNQERLRNKPPHLSQSVDPTSDVFKRIQMKYVQDDQGIKSYFAAFHLLDAFPAAVVVDDFGDFFNERTCRERYDNARGRDMALVRTLALCRSAVDYANERSSCRLLLSDMHLGDSPRSLFIYRKWVKSIFTIRDDGMGSFYLKNSLNSGFDKLRRKQVARYSIANQCLKLHSLAEEDG</sequence>
<dbReference type="OMA" id="LEAKPPY"/>
<proteinExistence type="predicted"/>
<dbReference type="GO" id="GO:0003697">
    <property type="term" value="F:single-stranded DNA binding"/>
    <property type="evidence" value="ECO:0007669"/>
    <property type="project" value="TreeGrafter"/>
</dbReference>
<dbReference type="GO" id="GO:0000724">
    <property type="term" value="P:double-strand break repair via homologous recombination"/>
    <property type="evidence" value="ECO:0007669"/>
    <property type="project" value="TreeGrafter"/>
</dbReference>